<feature type="compositionally biased region" description="Polar residues" evidence="1">
    <location>
        <begin position="761"/>
        <end position="773"/>
    </location>
</feature>
<evidence type="ECO:0000313" key="2">
    <source>
        <dbReference type="Proteomes" id="UP000887563"/>
    </source>
</evidence>
<dbReference type="PANTHER" id="PTHR47331:SF5">
    <property type="entry name" value="RIBONUCLEASE H"/>
    <property type="match status" value="1"/>
</dbReference>
<feature type="region of interest" description="Disordered" evidence="1">
    <location>
        <begin position="411"/>
        <end position="431"/>
    </location>
</feature>
<organism evidence="2 3">
    <name type="scientific">Meloidogyne incognita</name>
    <name type="common">Southern root-knot nematode worm</name>
    <name type="synonym">Oxyuris incognita</name>
    <dbReference type="NCBI Taxonomy" id="6306"/>
    <lineage>
        <taxon>Eukaryota</taxon>
        <taxon>Metazoa</taxon>
        <taxon>Ecdysozoa</taxon>
        <taxon>Nematoda</taxon>
        <taxon>Chromadorea</taxon>
        <taxon>Rhabditida</taxon>
        <taxon>Tylenchina</taxon>
        <taxon>Tylenchomorpha</taxon>
        <taxon>Tylenchoidea</taxon>
        <taxon>Meloidogynidae</taxon>
        <taxon>Meloidogyninae</taxon>
        <taxon>Meloidogyne</taxon>
        <taxon>Meloidogyne incognita group</taxon>
    </lineage>
</organism>
<feature type="region of interest" description="Disordered" evidence="1">
    <location>
        <begin position="644"/>
        <end position="669"/>
    </location>
</feature>
<dbReference type="PANTHER" id="PTHR47331">
    <property type="entry name" value="PHD-TYPE DOMAIN-CONTAINING PROTEIN"/>
    <property type="match status" value="1"/>
</dbReference>
<accession>A0A914L4P0</accession>
<dbReference type="Pfam" id="PF03564">
    <property type="entry name" value="DUF1759"/>
    <property type="match status" value="1"/>
</dbReference>
<dbReference type="WBParaSite" id="Minc3s00257g08763">
    <property type="protein sequence ID" value="Minc3s00257g08763"/>
    <property type="gene ID" value="Minc3s00257g08763"/>
</dbReference>
<feature type="region of interest" description="Disordered" evidence="1">
    <location>
        <begin position="122"/>
        <end position="197"/>
    </location>
</feature>
<evidence type="ECO:0000313" key="3">
    <source>
        <dbReference type="WBParaSite" id="Minc3s00257g08763"/>
    </source>
</evidence>
<name>A0A914L4P0_MELIC</name>
<dbReference type="InterPro" id="IPR005312">
    <property type="entry name" value="DUF1759"/>
</dbReference>
<feature type="region of interest" description="Disordered" evidence="1">
    <location>
        <begin position="755"/>
        <end position="786"/>
    </location>
</feature>
<evidence type="ECO:0000256" key="1">
    <source>
        <dbReference type="SAM" id="MobiDB-lite"/>
    </source>
</evidence>
<dbReference type="Proteomes" id="UP000887563">
    <property type="component" value="Unplaced"/>
</dbReference>
<reference evidence="3" key="1">
    <citation type="submission" date="2022-11" db="UniProtKB">
        <authorList>
            <consortium name="WormBaseParasite"/>
        </authorList>
    </citation>
    <scope>IDENTIFICATION</scope>
</reference>
<sequence>MSAVIRLQLATVLATLKDKGRAVLASLNANDTTVDEYARLEAEAVQLRGAARRAQALIDKWYGVIARLLPTQQQEEMDSLQAFPPPRGEVREDDEPTALAQIEHSYELVDLVNVCLQQRRVGNRGSVSSRRTERSFTVGKEQTDNARHHARHTQDNGQQSYSPEHPAGFTRRPTQTRTNEQQACGNGTSAQHTNSASQAGFSPYQQQWTYNGAPIYSTFRPFRLEPMKFAGDPKEWTAFWLAFDRAVNSQPLPLFEKHLCLLQSLVPGSVAHRAIDGYPPSDENYPMVVSILRRQFGDGKALREGLIAELLHLPLANNSLFSLRNLYEHVERICLQLESPEGSNATQDEIVCGIIRSKLPREALETLIGWEEDEHAEWTLTQLRTGLGRLVQLKERLEFTITTLRPTKLEQPTPLEEQPHYNQPTERSVHHEPTNVSYSCMTTQSPGPLEEQHALHARPLPSPVEEPGCSLCHTGPTHKPSRCPMFNSRNRRKARLLEQGRCLNCLYDGHLLNKCRAANKCRRCGGRHHFMLCIQRQPKKCHHDRSYEANYTQRQPKKRVYYPTGHHNGPSEANWRQPQLKKRVIYSNGHHDGLSEANWQQPQPKKRVFYQTGLQKGTFEEYWGVPTPPQPEVTYSGMVFTSSLNDSKADTKSSTSSTVHNERTNSRRQRRVWINSKLRGNLLNSTNGQVTSQPNKASICSTSFSNAGKFLCVTPAVTTEAVTCGITAAITEGITESATAQITRKKTMEKLFITTRTTTRNSSSGVPPLTKNSQKGKSRKSTPRPSSLLWTPICAYATCCQPVFGTDSAAHCDSTR</sequence>
<dbReference type="AlphaFoldDB" id="A0A914L4P0"/>
<protein>
    <submittedName>
        <fullName evidence="3">Uncharacterized protein</fullName>
    </submittedName>
</protein>
<proteinExistence type="predicted"/>
<keyword evidence="2" id="KW-1185">Reference proteome</keyword>
<feature type="compositionally biased region" description="Polar residues" evidence="1">
    <location>
        <begin position="172"/>
        <end position="197"/>
    </location>
</feature>